<organism evidence="2 3">
    <name type="scientific">Congregibacter brevis</name>
    <dbReference type="NCBI Taxonomy" id="3081201"/>
    <lineage>
        <taxon>Bacteria</taxon>
        <taxon>Pseudomonadati</taxon>
        <taxon>Pseudomonadota</taxon>
        <taxon>Gammaproteobacteria</taxon>
        <taxon>Cellvibrionales</taxon>
        <taxon>Halieaceae</taxon>
        <taxon>Congregibacter</taxon>
    </lineage>
</organism>
<dbReference type="Pfam" id="PF05762">
    <property type="entry name" value="VWA_CoxE"/>
    <property type="match status" value="1"/>
</dbReference>
<sequence length="487" mass="54321">MQSSLLRFIEILRSHSLPVSPAETLDAAAAMEVVGYSDRDTLRNALALTLAKSDREEHTFFYCFDQFFDEQAADFSTEGEADTTEGDGEGSESAEGATADSPDAAGNGAGQAAAGGGSASDAAELQAAAGSSPSLKELLDGELLPALLENQRGALSTAMRSAAQDAGLSKIRLFTQKGQYTRRILDTLGEALMRDAVIELERADSPAIDTLRRYRDVLREQVRDYVEQQYLMNAEGHNSAFMEDILSKTRLSNIDRRHRDRVQEQVRRMARRLASRHSARRRPVKRGQLDMGKTLRGGMAHDGILFKTHWRSRKRDKAQLLAVCDVSGSVAAYASFLLMFLYSLQDVLPRTRSFAFSSHLGEISDLFRDEPLERAIELANWRYGGATDYGSSFRDFSQLALDDINRNTSVIILGDARNNRGNPELEIMQSIYQRSKQVIWLNPESRRAWGTGDSEMLRYQTVCHYCAPCSNLQQLERVVDQLLKSLR</sequence>
<protein>
    <submittedName>
        <fullName evidence="2">VWA domain-containing protein</fullName>
    </submittedName>
</protein>
<dbReference type="Proteomes" id="UP001626549">
    <property type="component" value="Chromosome"/>
</dbReference>
<feature type="region of interest" description="Disordered" evidence="1">
    <location>
        <begin position="76"/>
        <end position="118"/>
    </location>
</feature>
<gene>
    <name evidence="2" type="ORF">R0137_04750</name>
</gene>
<dbReference type="InterPro" id="IPR011195">
    <property type="entry name" value="UCP010256"/>
</dbReference>
<accession>A0ABZ0IED7</accession>
<feature type="compositionally biased region" description="Gly residues" evidence="1">
    <location>
        <begin position="107"/>
        <end position="118"/>
    </location>
</feature>
<evidence type="ECO:0000313" key="3">
    <source>
        <dbReference type="Proteomes" id="UP001626549"/>
    </source>
</evidence>
<feature type="compositionally biased region" description="Low complexity" evidence="1">
    <location>
        <begin position="93"/>
        <end position="106"/>
    </location>
</feature>
<dbReference type="PIRSF" id="PIRSF010256">
    <property type="entry name" value="CoxE_vWa"/>
    <property type="match status" value="1"/>
</dbReference>
<proteinExistence type="predicted"/>
<feature type="compositionally biased region" description="Acidic residues" evidence="1">
    <location>
        <begin position="76"/>
        <end position="92"/>
    </location>
</feature>
<dbReference type="SUPFAM" id="SSF53300">
    <property type="entry name" value="vWA-like"/>
    <property type="match status" value="1"/>
</dbReference>
<dbReference type="EMBL" id="CP136865">
    <property type="protein sequence ID" value="WOJ97888.1"/>
    <property type="molecule type" value="Genomic_DNA"/>
</dbReference>
<dbReference type="InterPro" id="IPR036465">
    <property type="entry name" value="vWFA_dom_sf"/>
</dbReference>
<keyword evidence="3" id="KW-1185">Reference proteome</keyword>
<dbReference type="PANTHER" id="PTHR39338:SF5">
    <property type="entry name" value="BLR6139 PROTEIN"/>
    <property type="match status" value="1"/>
</dbReference>
<evidence type="ECO:0000313" key="2">
    <source>
        <dbReference type="EMBL" id="WOJ97888.1"/>
    </source>
</evidence>
<name>A0ABZ0IED7_9GAMM</name>
<dbReference type="RefSeq" id="WP_407328970.1">
    <property type="nucleotide sequence ID" value="NZ_CP136865.1"/>
</dbReference>
<dbReference type="PANTHER" id="PTHR39338">
    <property type="entry name" value="BLL5662 PROTEIN-RELATED"/>
    <property type="match status" value="1"/>
</dbReference>
<dbReference type="InterPro" id="IPR008912">
    <property type="entry name" value="Uncharacterised_CoxE"/>
</dbReference>
<reference evidence="2 3" key="1">
    <citation type="submission" date="2023-10" db="EMBL/GenBank/DDBJ databases">
        <title>Two novel species belonging to the OM43/NOR5 clade.</title>
        <authorList>
            <person name="Park M."/>
        </authorList>
    </citation>
    <scope>NUCLEOTIDE SEQUENCE [LARGE SCALE GENOMIC DNA]</scope>
    <source>
        <strain evidence="2 3">IMCC45268</strain>
    </source>
</reference>
<evidence type="ECO:0000256" key="1">
    <source>
        <dbReference type="SAM" id="MobiDB-lite"/>
    </source>
</evidence>